<comment type="pathway">
    <text evidence="1 7">Cell wall biogenesis; peptidoglycan biosynthesis.</text>
</comment>
<dbReference type="GO" id="GO:0005576">
    <property type="term" value="C:extracellular region"/>
    <property type="evidence" value="ECO:0007669"/>
    <property type="project" value="TreeGrafter"/>
</dbReference>
<dbReference type="InterPro" id="IPR050979">
    <property type="entry name" value="LD-transpeptidase"/>
</dbReference>
<feature type="active site" description="Nucleophile" evidence="7">
    <location>
        <position position="238"/>
    </location>
</feature>
<dbReference type="KEGG" id="sfu:Sfum_3565"/>
<evidence type="ECO:0000313" key="9">
    <source>
        <dbReference type="EMBL" id="ABK19235.1"/>
    </source>
</evidence>
<dbReference type="GO" id="GO:0018104">
    <property type="term" value="P:peptidoglycan-protein cross-linking"/>
    <property type="evidence" value="ECO:0007669"/>
    <property type="project" value="TreeGrafter"/>
</dbReference>
<dbReference type="GO" id="GO:0016740">
    <property type="term" value="F:transferase activity"/>
    <property type="evidence" value="ECO:0007669"/>
    <property type="project" value="UniProtKB-KW"/>
</dbReference>
<dbReference type="UniPathway" id="UPA00219"/>
<evidence type="ECO:0000256" key="6">
    <source>
        <dbReference type="ARBA" id="ARBA00023316"/>
    </source>
</evidence>
<dbReference type="EMBL" id="CP000478">
    <property type="protein sequence ID" value="ABK19235.1"/>
    <property type="molecule type" value="Genomic_DNA"/>
</dbReference>
<dbReference type="CDD" id="cd16913">
    <property type="entry name" value="YkuD_like"/>
    <property type="match status" value="1"/>
</dbReference>
<dbReference type="STRING" id="335543.Sfum_3565"/>
<dbReference type="Proteomes" id="UP000001784">
    <property type="component" value="Chromosome"/>
</dbReference>
<evidence type="ECO:0000256" key="1">
    <source>
        <dbReference type="ARBA" id="ARBA00004752"/>
    </source>
</evidence>
<dbReference type="OrthoDB" id="8887048at2"/>
<name>A0LP83_SYNFM</name>
<evidence type="ECO:0000313" key="10">
    <source>
        <dbReference type="Proteomes" id="UP000001784"/>
    </source>
</evidence>
<feature type="active site" description="Proton donor/acceptor" evidence="7">
    <location>
        <position position="225"/>
    </location>
</feature>
<dbReference type="InParanoid" id="A0LP83"/>
<keyword evidence="6 7" id="KW-0961">Cell wall biogenesis/degradation</keyword>
<dbReference type="eggNOG" id="COG1376">
    <property type="taxonomic scope" value="Bacteria"/>
</dbReference>
<evidence type="ECO:0000256" key="2">
    <source>
        <dbReference type="ARBA" id="ARBA00005992"/>
    </source>
</evidence>
<dbReference type="InterPro" id="IPR038063">
    <property type="entry name" value="Transpep_catalytic_dom"/>
</dbReference>
<evidence type="ECO:0000256" key="4">
    <source>
        <dbReference type="ARBA" id="ARBA00022960"/>
    </source>
</evidence>
<dbReference type="Pfam" id="PF03734">
    <property type="entry name" value="YkuD"/>
    <property type="match status" value="1"/>
</dbReference>
<evidence type="ECO:0000256" key="3">
    <source>
        <dbReference type="ARBA" id="ARBA00022679"/>
    </source>
</evidence>
<sequence length="294" mass="33285">MRPFLTRKGAFMRIPNLWRWSAGAALVIVLSWSEAMGAQAFYEFPPHGESRDDVAFACRRHVPAGTPPDLGWRQRVLTDRELLQITACDPELSPSIARHILSKLNARAPYYIDEDIKAGRPIKVPNSFEAYKKWTPLKGYLAELKTVPQFILISKDLHFIGWYENGKMVGDSYICIGKEDAWTKAGLYTVKNKDADHVSRSYRNADGVWAPMPYALRIYDHVWVHAGDIERGNCSHGCINLPLMPARDLFTWAKVGTPVLVVDSLRDIGPILAQDGARRLLFAEPFDPHRDGER</sequence>
<evidence type="ECO:0000259" key="8">
    <source>
        <dbReference type="PROSITE" id="PS52029"/>
    </source>
</evidence>
<dbReference type="PANTHER" id="PTHR30582:SF2">
    <property type="entry name" value="L,D-TRANSPEPTIDASE YCIB-RELATED"/>
    <property type="match status" value="1"/>
</dbReference>
<dbReference type="GO" id="GO:0008360">
    <property type="term" value="P:regulation of cell shape"/>
    <property type="evidence" value="ECO:0007669"/>
    <property type="project" value="UniProtKB-UniRule"/>
</dbReference>
<dbReference type="PANTHER" id="PTHR30582">
    <property type="entry name" value="L,D-TRANSPEPTIDASE"/>
    <property type="match status" value="1"/>
</dbReference>
<dbReference type="HOGENOM" id="CLU_946385_0_0_7"/>
<keyword evidence="5 7" id="KW-0573">Peptidoglycan synthesis</keyword>
<dbReference type="InterPro" id="IPR005490">
    <property type="entry name" value="LD_TPept_cat_dom"/>
</dbReference>
<gene>
    <name evidence="9" type="ordered locus">Sfum_3565</name>
</gene>
<keyword evidence="10" id="KW-1185">Reference proteome</keyword>
<dbReference type="GO" id="GO:0071555">
    <property type="term" value="P:cell wall organization"/>
    <property type="evidence" value="ECO:0007669"/>
    <property type="project" value="UniProtKB-UniRule"/>
</dbReference>
<evidence type="ECO:0000256" key="5">
    <source>
        <dbReference type="ARBA" id="ARBA00022984"/>
    </source>
</evidence>
<protein>
    <submittedName>
        <fullName evidence="9">ErfK/YbiS/YcfS/YnhG family protein</fullName>
    </submittedName>
</protein>
<organism evidence="9 10">
    <name type="scientific">Syntrophobacter fumaroxidans (strain DSM 10017 / MPOB)</name>
    <dbReference type="NCBI Taxonomy" id="335543"/>
    <lineage>
        <taxon>Bacteria</taxon>
        <taxon>Pseudomonadati</taxon>
        <taxon>Thermodesulfobacteriota</taxon>
        <taxon>Syntrophobacteria</taxon>
        <taxon>Syntrophobacterales</taxon>
        <taxon>Syntrophobacteraceae</taxon>
        <taxon>Syntrophobacter</taxon>
    </lineage>
</organism>
<accession>A0LP83</accession>
<keyword evidence="3" id="KW-0808">Transferase</keyword>
<feature type="domain" description="L,D-TPase catalytic" evidence="8">
    <location>
        <begin position="149"/>
        <end position="262"/>
    </location>
</feature>
<dbReference type="SUPFAM" id="SSF141523">
    <property type="entry name" value="L,D-transpeptidase catalytic domain-like"/>
    <property type="match status" value="1"/>
</dbReference>
<keyword evidence="4 7" id="KW-0133">Cell shape</keyword>
<dbReference type="PROSITE" id="PS52029">
    <property type="entry name" value="LD_TPASE"/>
    <property type="match status" value="1"/>
</dbReference>
<dbReference type="AlphaFoldDB" id="A0LP83"/>
<dbReference type="GO" id="GO:0071972">
    <property type="term" value="F:peptidoglycan L,D-transpeptidase activity"/>
    <property type="evidence" value="ECO:0007669"/>
    <property type="project" value="TreeGrafter"/>
</dbReference>
<dbReference type="Gene3D" id="2.40.440.10">
    <property type="entry name" value="L,D-transpeptidase catalytic domain-like"/>
    <property type="match status" value="1"/>
</dbReference>
<evidence type="ECO:0000256" key="7">
    <source>
        <dbReference type="PROSITE-ProRule" id="PRU01373"/>
    </source>
</evidence>
<proteinExistence type="inferred from homology"/>
<reference evidence="9 10" key="1">
    <citation type="submission" date="2006-10" db="EMBL/GenBank/DDBJ databases">
        <title>Complete sequence of Syntrophobacter fumaroxidans MPOB.</title>
        <authorList>
            <consortium name="US DOE Joint Genome Institute"/>
            <person name="Copeland A."/>
            <person name="Lucas S."/>
            <person name="Lapidus A."/>
            <person name="Barry K."/>
            <person name="Detter J.C."/>
            <person name="Glavina del Rio T."/>
            <person name="Hammon N."/>
            <person name="Israni S."/>
            <person name="Pitluck S."/>
            <person name="Goltsman E.G."/>
            <person name="Martinez M."/>
            <person name="Schmutz J."/>
            <person name="Larimer F."/>
            <person name="Land M."/>
            <person name="Hauser L."/>
            <person name="Kyrpides N."/>
            <person name="Kim E."/>
            <person name="Boone D.R."/>
            <person name="Brockman F."/>
            <person name="Culley D."/>
            <person name="Ferry J."/>
            <person name="Gunsalus R."/>
            <person name="McInerney M.J."/>
            <person name="Morrison M."/>
            <person name="Plugge C."/>
            <person name="Rohlin L."/>
            <person name="Scholten J."/>
            <person name="Sieber J."/>
            <person name="Stams A.J.M."/>
            <person name="Worm P."/>
            <person name="Henstra A.M."/>
            <person name="Richardson P."/>
        </authorList>
    </citation>
    <scope>NUCLEOTIDE SEQUENCE [LARGE SCALE GENOMIC DNA]</scope>
    <source>
        <strain evidence="10">DSM 10017 / MPOB</strain>
    </source>
</reference>
<comment type="similarity">
    <text evidence="2">Belongs to the YkuD family.</text>
</comment>